<proteinExistence type="inferred from homology"/>
<dbReference type="FunFam" id="3.20.20.100:FF:000007">
    <property type="entry name" value="NAD(P)H-dependent D-xylose reductase xyl1"/>
    <property type="match status" value="1"/>
</dbReference>
<dbReference type="OrthoDB" id="416253at2759"/>
<evidence type="ECO:0000256" key="1">
    <source>
        <dbReference type="ARBA" id="ARBA00007905"/>
    </source>
</evidence>
<dbReference type="InterPro" id="IPR020471">
    <property type="entry name" value="AKR"/>
</dbReference>
<dbReference type="PANTHER" id="PTHR11732">
    <property type="entry name" value="ALDO/KETO REDUCTASE"/>
    <property type="match status" value="1"/>
</dbReference>
<feature type="domain" description="NADP-dependent oxidoreductase" evidence="3">
    <location>
        <begin position="94"/>
        <end position="359"/>
    </location>
</feature>
<dbReference type="EMBL" id="VIGI01000005">
    <property type="protein sequence ID" value="KAB8300550.1"/>
    <property type="molecule type" value="Genomic_DNA"/>
</dbReference>
<gene>
    <name evidence="4" type="ORF">EYC80_000710</name>
</gene>
<keyword evidence="2" id="KW-0560">Oxidoreductase</keyword>
<evidence type="ECO:0000256" key="2">
    <source>
        <dbReference type="ARBA" id="ARBA00023002"/>
    </source>
</evidence>
<dbReference type="GO" id="GO:0016491">
    <property type="term" value="F:oxidoreductase activity"/>
    <property type="evidence" value="ECO:0007669"/>
    <property type="project" value="UniProtKB-KW"/>
</dbReference>
<dbReference type="PRINTS" id="PR00069">
    <property type="entry name" value="ALDKETRDTASE"/>
</dbReference>
<name>A0A5N6KBG8_MONLA</name>
<protein>
    <recommendedName>
        <fullName evidence="3">NADP-dependent oxidoreductase domain-containing protein</fullName>
    </recommendedName>
</protein>
<comment type="caution">
    <text evidence="4">The sequence shown here is derived from an EMBL/GenBank/DDBJ whole genome shotgun (WGS) entry which is preliminary data.</text>
</comment>
<dbReference type="InterPro" id="IPR036812">
    <property type="entry name" value="NAD(P)_OxRdtase_dom_sf"/>
</dbReference>
<sequence>MRRKYMRTTVFRHLIKGMNNATLRATASFPIHGTAWIISPSTKANGKAYPGYLLRINREDIIDCCIGTDSSAFHFTMALNRSIKLNSGYSIPTIGLGTWQSKPNEVKEAVAYALKAGYRHIDAAAVYGNETEVGEGIKASGIDRNDIFITGKLWNTDHKPEDVEAALDTTLRDLQTDYLDLYLIHWPVAFPKSDERFPVDPKTEEIIVIDVPIKDTWTALEGLVKKGKIRSIGVSNFTRKKVETLLETATIPPAVNQIEAHPYLQQPELLKWHKSQNIAVAAYSPLGNNIYNLPRGVDDPTVVSLAKGLGKQPAQLLISWAAQRGTIVLPKSVTPERIKDNFQDFELPEDVFQKISSLDRNHRYNFPARLGVDIFDEVSPESLRKSVEDWKEAQRKLRAA</sequence>
<accession>A0A5N6KBG8</accession>
<evidence type="ECO:0000313" key="4">
    <source>
        <dbReference type="EMBL" id="KAB8300550.1"/>
    </source>
</evidence>
<keyword evidence="5" id="KW-1185">Reference proteome</keyword>
<dbReference type="AlphaFoldDB" id="A0A5N6KBG8"/>
<dbReference type="Proteomes" id="UP000326757">
    <property type="component" value="Unassembled WGS sequence"/>
</dbReference>
<dbReference type="PROSITE" id="PS00062">
    <property type="entry name" value="ALDOKETO_REDUCTASE_2"/>
    <property type="match status" value="1"/>
</dbReference>
<dbReference type="PROSITE" id="PS00798">
    <property type="entry name" value="ALDOKETO_REDUCTASE_1"/>
    <property type="match status" value="1"/>
</dbReference>
<dbReference type="SUPFAM" id="SSF51430">
    <property type="entry name" value="NAD(P)-linked oxidoreductase"/>
    <property type="match status" value="1"/>
</dbReference>
<dbReference type="InterPro" id="IPR018170">
    <property type="entry name" value="Aldo/ket_reductase_CS"/>
</dbReference>
<dbReference type="InterPro" id="IPR023210">
    <property type="entry name" value="NADP_OxRdtase_dom"/>
</dbReference>
<organism evidence="4 5">
    <name type="scientific">Monilinia laxa</name>
    <name type="common">Brown rot fungus</name>
    <name type="synonym">Sclerotinia laxa</name>
    <dbReference type="NCBI Taxonomy" id="61186"/>
    <lineage>
        <taxon>Eukaryota</taxon>
        <taxon>Fungi</taxon>
        <taxon>Dikarya</taxon>
        <taxon>Ascomycota</taxon>
        <taxon>Pezizomycotina</taxon>
        <taxon>Leotiomycetes</taxon>
        <taxon>Helotiales</taxon>
        <taxon>Sclerotiniaceae</taxon>
        <taxon>Monilinia</taxon>
    </lineage>
</organism>
<reference evidence="4 5" key="1">
    <citation type="submission" date="2019-06" db="EMBL/GenBank/DDBJ databases">
        <title>Genome Sequence of the Brown Rot Fungal Pathogen Monilinia laxa.</title>
        <authorList>
            <person name="De Miccolis Angelini R.M."/>
            <person name="Landi L."/>
            <person name="Abate D."/>
            <person name="Pollastro S."/>
            <person name="Romanazzi G."/>
            <person name="Faretra F."/>
        </authorList>
    </citation>
    <scope>NUCLEOTIDE SEQUENCE [LARGE SCALE GENOMIC DNA]</scope>
    <source>
        <strain evidence="4 5">Mlax316</strain>
    </source>
</reference>
<dbReference type="Gene3D" id="3.20.20.100">
    <property type="entry name" value="NADP-dependent oxidoreductase domain"/>
    <property type="match status" value="1"/>
</dbReference>
<evidence type="ECO:0000259" key="3">
    <source>
        <dbReference type="Pfam" id="PF00248"/>
    </source>
</evidence>
<evidence type="ECO:0000313" key="5">
    <source>
        <dbReference type="Proteomes" id="UP000326757"/>
    </source>
</evidence>
<comment type="similarity">
    <text evidence="1">Belongs to the aldo/keto reductase family.</text>
</comment>
<dbReference type="Pfam" id="PF00248">
    <property type="entry name" value="Aldo_ket_red"/>
    <property type="match status" value="1"/>
</dbReference>